<dbReference type="EMBL" id="QYTU02000025">
    <property type="protein sequence ID" value="RWR08456.1"/>
    <property type="molecule type" value="Genomic_DNA"/>
</dbReference>
<evidence type="ECO:0000256" key="5">
    <source>
        <dbReference type="ARBA" id="ARBA00023136"/>
    </source>
</evidence>
<keyword evidence="3 6" id="KW-0812">Transmembrane</keyword>
<sequence length="414" mass="45061">MRATAKIKSSTAQNQTPTVYGILFAISASHLLNDSIQSVVPAMNPIFEQTLNLSFAQIGWIAFVLNMTASVMQPVFGYFADKRATPFMLPVGMFMSMLGLIGFALSPNFYVILISVFFIGIGSAVFHPEGSRVAYMAAGTKRGLAQSIYQVGGNFGQSLAPVFTAFIFVSLGQKGALLFTLVTITGIMILLYVSKWYKGQIQDGMKFSRKNRVKSQQSAAPVHSKIKIAMGLLVFLVFARSFYVAGINNFYQFYLMEDYGLTVRHAQLYVFIFMFAGVLGTFFGGPLADRFGRRNMIFLSMAGAAPLTIILPFVPLPLIIPIFFIIGFIILSSFSVAVVYAQELLPSKVGMVSGLIVGLAFGMGAVGAVLLGTLADMYSIRFVMILCGLLPLVGILTWLLPSDEKVRELTSAGK</sequence>
<dbReference type="AlphaFoldDB" id="A0A443IQ13"/>
<feature type="transmembrane region" description="Helical" evidence="6">
    <location>
        <begin position="266"/>
        <end position="284"/>
    </location>
</feature>
<feature type="transmembrane region" description="Helical" evidence="6">
    <location>
        <begin position="87"/>
        <end position="103"/>
    </location>
</feature>
<feature type="transmembrane region" description="Helical" evidence="6">
    <location>
        <begin position="228"/>
        <end position="246"/>
    </location>
</feature>
<dbReference type="InterPro" id="IPR020846">
    <property type="entry name" value="MFS_dom"/>
</dbReference>
<dbReference type="OrthoDB" id="9770492at2"/>
<organism evidence="8 9">
    <name type="scientific">Siminovitchia fortis</name>
    <dbReference type="NCBI Taxonomy" id="254758"/>
    <lineage>
        <taxon>Bacteria</taxon>
        <taxon>Bacillati</taxon>
        <taxon>Bacillota</taxon>
        <taxon>Bacilli</taxon>
        <taxon>Bacillales</taxon>
        <taxon>Bacillaceae</taxon>
        <taxon>Siminovitchia</taxon>
    </lineage>
</organism>
<comment type="subcellular location">
    <subcellularLocation>
        <location evidence="1">Cell membrane</location>
        <topology evidence="1">Multi-pass membrane protein</topology>
    </subcellularLocation>
</comment>
<evidence type="ECO:0000256" key="1">
    <source>
        <dbReference type="ARBA" id="ARBA00004651"/>
    </source>
</evidence>
<feature type="transmembrane region" description="Helical" evidence="6">
    <location>
        <begin position="175"/>
        <end position="193"/>
    </location>
</feature>
<feature type="transmembrane region" description="Helical" evidence="6">
    <location>
        <begin position="58"/>
        <end position="80"/>
    </location>
</feature>
<evidence type="ECO:0000313" key="8">
    <source>
        <dbReference type="EMBL" id="RWR08456.1"/>
    </source>
</evidence>
<dbReference type="InterPro" id="IPR005829">
    <property type="entry name" value="Sugar_transporter_CS"/>
</dbReference>
<keyword evidence="9" id="KW-1185">Reference proteome</keyword>
<accession>A0A443IQ13</accession>
<feature type="transmembrane region" description="Helical" evidence="6">
    <location>
        <begin position="109"/>
        <end position="127"/>
    </location>
</feature>
<keyword evidence="2" id="KW-0813">Transport</keyword>
<feature type="transmembrane region" description="Helical" evidence="6">
    <location>
        <begin position="380"/>
        <end position="400"/>
    </location>
</feature>
<reference evidence="8" key="1">
    <citation type="submission" date="2018-12" db="EMBL/GenBank/DDBJ databases">
        <authorList>
            <person name="Sun L."/>
            <person name="Chen Z."/>
        </authorList>
    </citation>
    <scope>NUCLEOTIDE SEQUENCE [LARGE SCALE GENOMIC DNA]</scope>
    <source>
        <strain evidence="8">DSM 16012</strain>
    </source>
</reference>
<evidence type="ECO:0000256" key="2">
    <source>
        <dbReference type="ARBA" id="ARBA00022448"/>
    </source>
</evidence>
<dbReference type="Pfam" id="PF07690">
    <property type="entry name" value="MFS_1"/>
    <property type="match status" value="2"/>
</dbReference>
<feature type="transmembrane region" description="Helical" evidence="6">
    <location>
        <begin position="352"/>
        <end position="374"/>
    </location>
</feature>
<gene>
    <name evidence="8" type="ORF">D4N35_011830</name>
</gene>
<keyword evidence="5 6" id="KW-0472">Membrane</keyword>
<proteinExistence type="predicted"/>
<keyword evidence="4 6" id="KW-1133">Transmembrane helix</keyword>
<dbReference type="Gene3D" id="1.20.1250.20">
    <property type="entry name" value="MFS general substrate transporter like domains"/>
    <property type="match status" value="2"/>
</dbReference>
<dbReference type="PANTHER" id="PTHR43129">
    <property type="entry name" value="FOSMIDOMYCIN RESISTANCE PROTEIN"/>
    <property type="match status" value="1"/>
</dbReference>
<evidence type="ECO:0000313" key="9">
    <source>
        <dbReference type="Proteomes" id="UP000273811"/>
    </source>
</evidence>
<dbReference type="CDD" id="cd17478">
    <property type="entry name" value="MFS_FsR"/>
    <property type="match status" value="1"/>
</dbReference>
<dbReference type="Proteomes" id="UP000273811">
    <property type="component" value="Unassembled WGS sequence"/>
</dbReference>
<dbReference type="GO" id="GO:0022857">
    <property type="term" value="F:transmembrane transporter activity"/>
    <property type="evidence" value="ECO:0007669"/>
    <property type="project" value="InterPro"/>
</dbReference>
<evidence type="ECO:0000256" key="6">
    <source>
        <dbReference type="SAM" id="Phobius"/>
    </source>
</evidence>
<dbReference type="SUPFAM" id="SSF103473">
    <property type="entry name" value="MFS general substrate transporter"/>
    <property type="match status" value="1"/>
</dbReference>
<evidence type="ECO:0000259" key="7">
    <source>
        <dbReference type="PROSITE" id="PS50850"/>
    </source>
</evidence>
<evidence type="ECO:0000256" key="4">
    <source>
        <dbReference type="ARBA" id="ARBA00022989"/>
    </source>
</evidence>
<feature type="transmembrane region" description="Helical" evidence="6">
    <location>
        <begin position="320"/>
        <end position="340"/>
    </location>
</feature>
<feature type="domain" description="Major facilitator superfamily (MFS) profile" evidence="7">
    <location>
        <begin position="22"/>
        <end position="406"/>
    </location>
</feature>
<dbReference type="RefSeq" id="WP_120073832.1">
    <property type="nucleotide sequence ID" value="NZ_CP126113.1"/>
</dbReference>
<feature type="transmembrane region" description="Helical" evidence="6">
    <location>
        <begin position="296"/>
        <end position="314"/>
    </location>
</feature>
<evidence type="ECO:0000256" key="3">
    <source>
        <dbReference type="ARBA" id="ARBA00022692"/>
    </source>
</evidence>
<dbReference type="InterPro" id="IPR036259">
    <property type="entry name" value="MFS_trans_sf"/>
</dbReference>
<dbReference type="PANTHER" id="PTHR43129:SF1">
    <property type="entry name" value="FOSMIDOMYCIN RESISTANCE PROTEIN"/>
    <property type="match status" value="1"/>
</dbReference>
<protein>
    <submittedName>
        <fullName evidence="8">MFS transporter</fullName>
    </submittedName>
</protein>
<dbReference type="GO" id="GO:0005886">
    <property type="term" value="C:plasma membrane"/>
    <property type="evidence" value="ECO:0007669"/>
    <property type="project" value="UniProtKB-SubCell"/>
</dbReference>
<dbReference type="PROSITE" id="PS50850">
    <property type="entry name" value="MFS"/>
    <property type="match status" value="1"/>
</dbReference>
<dbReference type="InterPro" id="IPR011701">
    <property type="entry name" value="MFS"/>
</dbReference>
<name>A0A443IQ13_9BACI</name>
<comment type="caution">
    <text evidence="8">The sequence shown here is derived from an EMBL/GenBank/DDBJ whole genome shotgun (WGS) entry which is preliminary data.</text>
</comment>
<feature type="transmembrane region" description="Helical" evidence="6">
    <location>
        <begin position="148"/>
        <end position="169"/>
    </location>
</feature>
<dbReference type="PROSITE" id="PS00216">
    <property type="entry name" value="SUGAR_TRANSPORT_1"/>
    <property type="match status" value="1"/>
</dbReference>